<evidence type="ECO:0000313" key="2">
    <source>
        <dbReference type="Proteomes" id="UP000585474"/>
    </source>
</evidence>
<gene>
    <name evidence="1" type="ORF">Acr_20g0002740</name>
</gene>
<name>A0A7J0GCC7_9ERIC</name>
<dbReference type="Proteomes" id="UP000585474">
    <property type="component" value="Unassembled WGS sequence"/>
</dbReference>
<protein>
    <submittedName>
        <fullName evidence="1">Uncharacterized protein</fullName>
    </submittedName>
</protein>
<evidence type="ECO:0000313" key="1">
    <source>
        <dbReference type="EMBL" id="GFZ08466.1"/>
    </source>
</evidence>
<accession>A0A7J0GCC7</accession>
<dbReference type="AlphaFoldDB" id="A0A7J0GCC7"/>
<comment type="caution">
    <text evidence="1">The sequence shown here is derived from an EMBL/GenBank/DDBJ whole genome shotgun (WGS) entry which is preliminary data.</text>
</comment>
<organism evidence="1 2">
    <name type="scientific">Actinidia rufa</name>
    <dbReference type="NCBI Taxonomy" id="165716"/>
    <lineage>
        <taxon>Eukaryota</taxon>
        <taxon>Viridiplantae</taxon>
        <taxon>Streptophyta</taxon>
        <taxon>Embryophyta</taxon>
        <taxon>Tracheophyta</taxon>
        <taxon>Spermatophyta</taxon>
        <taxon>Magnoliopsida</taxon>
        <taxon>eudicotyledons</taxon>
        <taxon>Gunneridae</taxon>
        <taxon>Pentapetalae</taxon>
        <taxon>asterids</taxon>
        <taxon>Ericales</taxon>
        <taxon>Actinidiaceae</taxon>
        <taxon>Actinidia</taxon>
    </lineage>
</organism>
<dbReference type="EMBL" id="BJWL01000020">
    <property type="protein sequence ID" value="GFZ08466.1"/>
    <property type="molecule type" value="Genomic_DNA"/>
</dbReference>
<keyword evidence="2" id="KW-1185">Reference proteome</keyword>
<reference evidence="1 2" key="1">
    <citation type="submission" date="2019-07" db="EMBL/GenBank/DDBJ databases">
        <title>De Novo Assembly of kiwifruit Actinidia rufa.</title>
        <authorList>
            <person name="Sugita-Konishi S."/>
            <person name="Sato K."/>
            <person name="Mori E."/>
            <person name="Abe Y."/>
            <person name="Kisaki G."/>
            <person name="Hamano K."/>
            <person name="Suezawa K."/>
            <person name="Otani M."/>
            <person name="Fukuda T."/>
            <person name="Manabe T."/>
            <person name="Gomi K."/>
            <person name="Tabuchi M."/>
            <person name="Akimitsu K."/>
            <person name="Kataoka I."/>
        </authorList>
    </citation>
    <scope>NUCLEOTIDE SEQUENCE [LARGE SCALE GENOMIC DNA]</scope>
    <source>
        <strain evidence="2">cv. Fuchu</strain>
    </source>
</reference>
<proteinExistence type="predicted"/>
<sequence length="76" mass="8302">MSQRLDPGVGAVRGNIALQVTFCPLRYLGIAADRYVPTKLRRSDPAELSYSDSQVTVLGLARPQLMFGTLSLYKAS</sequence>